<protein>
    <submittedName>
        <fullName evidence="2">Uncharacterized protein</fullName>
    </submittedName>
</protein>
<reference evidence="2" key="1">
    <citation type="submission" date="2012-12" db="EMBL/GenBank/DDBJ databases">
        <title>Identification and characterization of a phenylalanine ammonia-lyase gene family in Isatis indigotica Fort.</title>
        <authorList>
            <person name="Liu Q."/>
            <person name="Chen J."/>
            <person name="Zhou X."/>
            <person name="Di P."/>
            <person name="Xiao Y."/>
            <person name="Xuan H."/>
            <person name="Zhang L."/>
            <person name="Chen W."/>
        </authorList>
    </citation>
    <scope>NUCLEOTIDE SEQUENCE</scope>
    <source>
        <tissue evidence="2">Salivary gland</tissue>
    </source>
</reference>
<dbReference type="AlphaFoldDB" id="A0A0K8RNR3"/>
<dbReference type="EMBL" id="GADI01001574">
    <property type="protein sequence ID" value="JAA72234.1"/>
    <property type="molecule type" value="mRNA"/>
</dbReference>
<organism evidence="2">
    <name type="scientific">Ixodes ricinus</name>
    <name type="common">Common tick</name>
    <name type="synonym">Acarus ricinus</name>
    <dbReference type="NCBI Taxonomy" id="34613"/>
    <lineage>
        <taxon>Eukaryota</taxon>
        <taxon>Metazoa</taxon>
        <taxon>Ecdysozoa</taxon>
        <taxon>Arthropoda</taxon>
        <taxon>Chelicerata</taxon>
        <taxon>Arachnida</taxon>
        <taxon>Acari</taxon>
        <taxon>Parasitiformes</taxon>
        <taxon>Ixodida</taxon>
        <taxon>Ixodoidea</taxon>
        <taxon>Ixodidae</taxon>
        <taxon>Ixodinae</taxon>
        <taxon>Ixodes</taxon>
    </lineage>
</organism>
<feature type="region of interest" description="Disordered" evidence="1">
    <location>
        <begin position="1"/>
        <end position="20"/>
    </location>
</feature>
<evidence type="ECO:0000313" key="2">
    <source>
        <dbReference type="EMBL" id="JAA72234.1"/>
    </source>
</evidence>
<sequence length="148" mass="16119">MKNNQTKPNSVPKPIPPDQMKCNILKAKAEEDKRRVPSSAGEKVPLLLSDAEDNSPISEKFKTVIVVNGDSNECSSLKTAMNKEKIRTCDMLSTKDSAVHSAINNGYGPDLIAAIETSFAGANPRDPLPVFGDAPAKRQRRCGGPQWW</sequence>
<proteinExistence type="evidence at transcript level"/>
<accession>A0A0K8RNR3</accession>
<evidence type="ECO:0000256" key="1">
    <source>
        <dbReference type="SAM" id="MobiDB-lite"/>
    </source>
</evidence>
<name>A0A0K8RNR3_IXORI</name>